<name>U1PA46_9EURY</name>
<dbReference type="STRING" id="1238424.J07HQW1_00433"/>
<feature type="domain" description="SHOCT" evidence="3">
    <location>
        <begin position="128"/>
        <end position="154"/>
    </location>
</feature>
<dbReference type="InterPro" id="IPR018649">
    <property type="entry name" value="SHOCT"/>
</dbReference>
<evidence type="ECO:0000256" key="2">
    <source>
        <dbReference type="SAM" id="Phobius"/>
    </source>
</evidence>
<evidence type="ECO:0000313" key="4">
    <source>
        <dbReference type="EMBL" id="ERG90412.1"/>
    </source>
</evidence>
<reference evidence="4 5" key="1">
    <citation type="journal article" date="2013" name="PLoS ONE">
        <title>Assembly-driven community genomics of a hypersaline microbial ecosystem.</title>
        <authorList>
            <person name="Podell S."/>
            <person name="Ugalde J.A."/>
            <person name="Narasingarao P."/>
            <person name="Banfield J.F."/>
            <person name="Heidelberg K.B."/>
            <person name="Allen E.E."/>
        </authorList>
    </citation>
    <scope>NUCLEOTIDE SEQUENCE [LARGE SCALE GENOMIC DNA]</scope>
    <source>
        <strain evidence="5">J07HQW1</strain>
    </source>
</reference>
<keyword evidence="2" id="KW-0812">Transmembrane</keyword>
<feature type="compositionally biased region" description="Basic and acidic residues" evidence="1">
    <location>
        <begin position="141"/>
        <end position="168"/>
    </location>
</feature>
<feature type="transmembrane region" description="Helical" evidence="2">
    <location>
        <begin position="18"/>
        <end position="40"/>
    </location>
</feature>
<feature type="transmembrane region" description="Helical" evidence="2">
    <location>
        <begin position="84"/>
        <end position="105"/>
    </location>
</feature>
<feature type="compositionally biased region" description="Polar residues" evidence="1">
    <location>
        <begin position="172"/>
        <end position="184"/>
    </location>
</feature>
<keyword evidence="2" id="KW-0472">Membrane</keyword>
<feature type="region of interest" description="Disordered" evidence="1">
    <location>
        <begin position="112"/>
        <end position="131"/>
    </location>
</feature>
<dbReference type="EMBL" id="KE356560">
    <property type="protein sequence ID" value="ERG90412.1"/>
    <property type="molecule type" value="Genomic_DNA"/>
</dbReference>
<evidence type="ECO:0000256" key="1">
    <source>
        <dbReference type="SAM" id="MobiDB-lite"/>
    </source>
</evidence>
<sequence>MNQSVIQRFESLSAQQTFALTVLGGVTIGVVLFVISILFIEPLIGLLRSGGPPVSASAGPPPEANAPANAGPHRGTHHGGSLNGLLLTVFGLISTVVVISLVMIYQTVTFADDSNSDSDSNKEQSQDDPLMTLRQRYASGEIDHDEFKQRVSRITETEFDSTQKDSEHVSANPDTQTLNHHTDH</sequence>
<organism evidence="4 5">
    <name type="scientific">Haloquadratum walsbyi J07HQW1</name>
    <dbReference type="NCBI Taxonomy" id="1238424"/>
    <lineage>
        <taxon>Archaea</taxon>
        <taxon>Methanobacteriati</taxon>
        <taxon>Methanobacteriota</taxon>
        <taxon>Stenosarchaea group</taxon>
        <taxon>Halobacteria</taxon>
        <taxon>Halobacteriales</taxon>
        <taxon>Haloferacaceae</taxon>
        <taxon>Haloquadratum</taxon>
    </lineage>
</organism>
<keyword evidence="2" id="KW-1133">Transmembrane helix</keyword>
<dbReference type="Pfam" id="PF09851">
    <property type="entry name" value="SHOCT"/>
    <property type="match status" value="1"/>
</dbReference>
<dbReference type="AlphaFoldDB" id="U1PA46"/>
<dbReference type="Proteomes" id="UP000030649">
    <property type="component" value="Unassembled WGS sequence"/>
</dbReference>
<dbReference type="HOGENOM" id="CLU_1551806_0_0_2"/>
<gene>
    <name evidence="4" type="ORF">J07HQW1_00433</name>
</gene>
<proteinExistence type="predicted"/>
<accession>U1PA46</accession>
<evidence type="ECO:0000313" key="5">
    <source>
        <dbReference type="Proteomes" id="UP000030649"/>
    </source>
</evidence>
<evidence type="ECO:0000259" key="3">
    <source>
        <dbReference type="Pfam" id="PF09851"/>
    </source>
</evidence>
<feature type="region of interest" description="Disordered" evidence="1">
    <location>
        <begin position="139"/>
        <end position="184"/>
    </location>
</feature>
<protein>
    <submittedName>
        <fullName evidence="4">Putative membrane protein</fullName>
    </submittedName>
</protein>
<feature type="region of interest" description="Disordered" evidence="1">
    <location>
        <begin position="51"/>
        <end position="76"/>
    </location>
</feature>